<evidence type="ECO:0000256" key="2">
    <source>
        <dbReference type="SAM" id="MobiDB-lite"/>
    </source>
</evidence>
<evidence type="ECO:0000313" key="4">
    <source>
        <dbReference type="Proteomes" id="UP000027222"/>
    </source>
</evidence>
<organism evidence="3 4">
    <name type="scientific">Galerina marginata (strain CBS 339.88)</name>
    <dbReference type="NCBI Taxonomy" id="685588"/>
    <lineage>
        <taxon>Eukaryota</taxon>
        <taxon>Fungi</taxon>
        <taxon>Dikarya</taxon>
        <taxon>Basidiomycota</taxon>
        <taxon>Agaricomycotina</taxon>
        <taxon>Agaricomycetes</taxon>
        <taxon>Agaricomycetidae</taxon>
        <taxon>Agaricales</taxon>
        <taxon>Agaricineae</taxon>
        <taxon>Strophariaceae</taxon>
        <taxon>Galerina</taxon>
    </lineage>
</organism>
<dbReference type="HOGENOM" id="CLU_785376_0_0_1"/>
<accession>A0A067TQY2</accession>
<feature type="compositionally biased region" description="Basic and acidic residues" evidence="2">
    <location>
        <begin position="284"/>
        <end position="293"/>
    </location>
</feature>
<dbReference type="AlphaFoldDB" id="A0A067TQY2"/>
<evidence type="ECO:0000256" key="1">
    <source>
        <dbReference type="SAM" id="Coils"/>
    </source>
</evidence>
<feature type="region of interest" description="Disordered" evidence="2">
    <location>
        <begin position="274"/>
        <end position="296"/>
    </location>
</feature>
<sequence length="355" mass="40661">MSFASPSPYGNPHPDHQITPPTPSQFVDDVVDRYRLSADQRHDLHLALQFGSDLSYGDLLLRISAQAQMSELRNEVFEQRNEMFELRNKMLGLKNEVFNISNMTKAMVRKSDETESVLNDARAILTKWDLSRGQKTNIIAVTKNSVCNATITSYETLDTAVKDELMENAKRYGFDDVFERPDRVAVVKKEIGNQCRSVKKQYRAHILHSVDDKATSLSETVQLLYRKYSMEANKSNAVPTPFTARVALLRRFACENIDFLRVESSTTEVNESESACARKRQRPKVSEEPESNTRRSGCISKENSFWYRFDKFLAEKLKEFGDDLASEKWKEYIAETLILDDVPLHTAAPLLDIQQ</sequence>
<keyword evidence="1" id="KW-0175">Coiled coil</keyword>
<keyword evidence="4" id="KW-1185">Reference proteome</keyword>
<dbReference type="STRING" id="685588.A0A067TQY2"/>
<reference evidence="4" key="1">
    <citation type="journal article" date="2014" name="Proc. Natl. Acad. Sci. U.S.A.">
        <title>Extensive sampling of basidiomycete genomes demonstrates inadequacy of the white-rot/brown-rot paradigm for wood decay fungi.</title>
        <authorList>
            <person name="Riley R."/>
            <person name="Salamov A.A."/>
            <person name="Brown D.W."/>
            <person name="Nagy L.G."/>
            <person name="Floudas D."/>
            <person name="Held B.W."/>
            <person name="Levasseur A."/>
            <person name="Lombard V."/>
            <person name="Morin E."/>
            <person name="Otillar R."/>
            <person name="Lindquist E.A."/>
            <person name="Sun H."/>
            <person name="LaButti K.M."/>
            <person name="Schmutz J."/>
            <person name="Jabbour D."/>
            <person name="Luo H."/>
            <person name="Baker S.E."/>
            <person name="Pisabarro A.G."/>
            <person name="Walton J.D."/>
            <person name="Blanchette R.A."/>
            <person name="Henrissat B."/>
            <person name="Martin F."/>
            <person name="Cullen D."/>
            <person name="Hibbett D.S."/>
            <person name="Grigoriev I.V."/>
        </authorList>
    </citation>
    <scope>NUCLEOTIDE SEQUENCE [LARGE SCALE GENOMIC DNA]</scope>
    <source>
        <strain evidence="4">CBS 339.88</strain>
    </source>
</reference>
<feature type="region of interest" description="Disordered" evidence="2">
    <location>
        <begin position="1"/>
        <end position="24"/>
    </location>
</feature>
<proteinExistence type="predicted"/>
<evidence type="ECO:0000313" key="3">
    <source>
        <dbReference type="EMBL" id="KDR82324.1"/>
    </source>
</evidence>
<feature type="coiled-coil region" evidence="1">
    <location>
        <begin position="62"/>
        <end position="89"/>
    </location>
</feature>
<protein>
    <submittedName>
        <fullName evidence="3">Uncharacterized protein</fullName>
    </submittedName>
</protein>
<dbReference type="Proteomes" id="UP000027222">
    <property type="component" value="Unassembled WGS sequence"/>
</dbReference>
<dbReference type="OrthoDB" id="2673127at2759"/>
<dbReference type="EMBL" id="KL142369">
    <property type="protein sequence ID" value="KDR82324.1"/>
    <property type="molecule type" value="Genomic_DNA"/>
</dbReference>
<gene>
    <name evidence="3" type="ORF">GALMADRAFT_262813</name>
</gene>
<name>A0A067TQY2_GALM3</name>